<reference evidence="1 2" key="1">
    <citation type="journal article" date="2022" name="Int. J. Syst. Evol. Microbiol.">
        <title>Miniphocaeibacter halophilus sp. nov., an ammonium-tolerant acetate-producing bacterium isolated from a biogas system.</title>
        <authorList>
            <person name="Schnurer A."/>
            <person name="Singh A."/>
            <person name="Bi S."/>
            <person name="Qiao W."/>
            <person name="Westerholm M."/>
        </authorList>
    </citation>
    <scope>NUCLEOTIDE SEQUENCE [LARGE SCALE GENOMIC DNA]</scope>
    <source>
        <strain evidence="1 2">AMB_01</strain>
    </source>
</reference>
<sequence length="692" mass="80084">MKLIFKLSKENIRRNKELYLPYIFVLILSVVLFFLCINLTFNDFLNEEIKNGYIVIEGEKYVNGIGAGYDALKEQFQNVSIVIGIISLIFTLYIGNFIYKRRSMDYGVYDILGMDKKHIQFLVISEILILGLPSILLGILGGIALNKLNFLFISRILDFGENIKSQLSLKSICITFVVFLSIEIILCVIYFFKIYFSHALQMIGKKKYNLRKKKFYIFESLAGILLILFAYYLSFRNRYTGEITARNIIQFNDIVEVSILLLIGTFLIYQGLTVIVFSYVKKQRIYKRKDNFITLSNLAFRFRENAISLTIISIVGCILLNFIASSILNYNGFVNNYNDIDLYTATETKKDSELLNKKIINLAEENGLGVKEKTKYEVLNFLLANDENNIKVVNNSNNYERYFTIIRNSEYNNISKIKEKVKDNEVIILGNSLYYGKEMKNNILPEISLFENNLKVKTIREISSNENLDSLVDGYGLIVSDNIYEKIINSSKFKNQESLELVSAVYIVQDYKFDGDFKTIKEFLNKVEDHYSKAFNVGMEKTVVSTVNARYLSFIYVINGAAVFYSTYITLIFLINFFMILYYKQIVEGYEDANQFKKLYKIGLSEEEIGESVQKQIKIFFLVPLLISIIHFLLTLSLSTNMASYIDVTSMREMNITFLVSIILYIIIYSLTYVLTSKKYNSLIIKGSVIKY</sequence>
<dbReference type="EMBL" id="CP066744">
    <property type="protein sequence ID" value="QQK09042.1"/>
    <property type="molecule type" value="Genomic_DNA"/>
</dbReference>
<protein>
    <submittedName>
        <fullName evidence="1">ABC transporter permease</fullName>
    </submittedName>
</protein>
<evidence type="ECO:0000313" key="2">
    <source>
        <dbReference type="Proteomes" id="UP000595814"/>
    </source>
</evidence>
<dbReference type="Proteomes" id="UP000595814">
    <property type="component" value="Chromosome"/>
</dbReference>
<name>A0AC61MTT2_9FIRM</name>
<accession>A0AC61MTT2</accession>
<keyword evidence="2" id="KW-1185">Reference proteome</keyword>
<evidence type="ECO:0000313" key="1">
    <source>
        <dbReference type="EMBL" id="QQK09042.1"/>
    </source>
</evidence>
<gene>
    <name evidence="1" type="ORF">JFY71_05770</name>
</gene>
<organism evidence="1 2">
    <name type="scientific">Miniphocaeibacter halophilus</name>
    <dbReference type="NCBI Taxonomy" id="2931922"/>
    <lineage>
        <taxon>Bacteria</taxon>
        <taxon>Bacillati</taxon>
        <taxon>Bacillota</taxon>
        <taxon>Tissierellia</taxon>
        <taxon>Tissierellales</taxon>
        <taxon>Peptoniphilaceae</taxon>
        <taxon>Miniphocaeibacter</taxon>
    </lineage>
</organism>
<proteinExistence type="predicted"/>